<keyword evidence="6" id="KW-1185">Reference proteome</keyword>
<accession>A0A8J4GWQ9</accession>
<evidence type="ECO:0000256" key="1">
    <source>
        <dbReference type="ARBA" id="ARBA00010597"/>
    </source>
</evidence>
<dbReference type="PANTHER" id="PTHR31921:SF1">
    <property type="entry name" value="PROTEIN DPCD"/>
    <property type="match status" value="1"/>
</dbReference>
<comment type="similarity">
    <text evidence="1">Belongs to the DPCD family.</text>
</comment>
<evidence type="ECO:0000313" key="6">
    <source>
        <dbReference type="Proteomes" id="UP000747110"/>
    </source>
</evidence>
<name>A0A8J4GWQ9_9CHLO</name>
<gene>
    <name evidence="3" type="ORF">Vretifemale_20203</name>
    <name evidence="4" type="ORF">Vretimale_19430</name>
</gene>
<evidence type="ECO:0000313" key="3">
    <source>
        <dbReference type="EMBL" id="GIL92690.1"/>
    </source>
</evidence>
<dbReference type="EMBL" id="BNCP01000081">
    <property type="protein sequence ID" value="GIL92690.1"/>
    <property type="molecule type" value="Genomic_DNA"/>
</dbReference>
<dbReference type="Proteomes" id="UP000747110">
    <property type="component" value="Unassembled WGS sequence"/>
</dbReference>
<dbReference type="PRINTS" id="PR02065">
    <property type="entry name" value="PROTEINDPCD"/>
</dbReference>
<dbReference type="OrthoDB" id="10256139at2759"/>
<evidence type="ECO:0000256" key="2">
    <source>
        <dbReference type="ARBA" id="ARBA00020330"/>
    </source>
</evidence>
<dbReference type="Pfam" id="PF14913">
    <property type="entry name" value="DPCD"/>
    <property type="match status" value="1"/>
</dbReference>
<dbReference type="AlphaFoldDB" id="A0A8J4GWQ9"/>
<protein>
    <recommendedName>
        <fullName evidence="2">Protein DPCD</fullName>
    </recommendedName>
</protein>
<comment type="caution">
    <text evidence="4">The sequence shown here is derived from an EMBL/GenBank/DDBJ whole genome shotgun (WGS) entry which is preliminary data.</text>
</comment>
<reference evidence="4" key="1">
    <citation type="journal article" date="2021" name="Proc. Natl. Acad. Sci. U.S.A.">
        <title>Three genomes in the algal genus Volvox reveal the fate of a haploid sex-determining region after a transition to homothallism.</title>
        <authorList>
            <person name="Yamamoto K."/>
            <person name="Hamaji T."/>
            <person name="Kawai-Toyooka H."/>
            <person name="Matsuzaki R."/>
            <person name="Takahashi F."/>
            <person name="Nishimura Y."/>
            <person name="Kawachi M."/>
            <person name="Noguchi H."/>
            <person name="Minakuchi Y."/>
            <person name="Umen J.G."/>
            <person name="Toyoda A."/>
            <person name="Nozaki H."/>
        </authorList>
    </citation>
    <scope>NUCLEOTIDE SEQUENCE</scope>
    <source>
        <strain evidence="4">NIES-3785</strain>
        <strain evidence="3">NIES-3786</strain>
    </source>
</reference>
<evidence type="ECO:0000313" key="5">
    <source>
        <dbReference type="Proteomes" id="UP000722791"/>
    </source>
</evidence>
<sequence length="194" mass="21982">MFREGGHTTASVTGNRRTVHTTWDDGSELVEEYDVTTGELLARKRRTKSALGALSPWEHLAGEKAPAAWSPDNGTLRESSLNPLFSRKDTHDCFQWRVRNLGYPPENYQVSIDHSDRKIVIRTANKKYYKRFNIPELDVLNLSLNDGALSWTHANSTLIISYAKPVAVLQAEAKEAEETRRLRAQQGDVECKQQ</sequence>
<dbReference type="Proteomes" id="UP000722791">
    <property type="component" value="Unassembled WGS sequence"/>
</dbReference>
<evidence type="ECO:0000313" key="4">
    <source>
        <dbReference type="EMBL" id="GIM16846.1"/>
    </source>
</evidence>
<proteinExistence type="inferred from homology"/>
<dbReference type="InterPro" id="IPR026224">
    <property type="entry name" value="DPCD"/>
</dbReference>
<dbReference type="EMBL" id="BNCQ01000086">
    <property type="protein sequence ID" value="GIM16846.1"/>
    <property type="molecule type" value="Genomic_DNA"/>
</dbReference>
<organism evidence="4 5">
    <name type="scientific">Volvox reticuliferus</name>
    <dbReference type="NCBI Taxonomy" id="1737510"/>
    <lineage>
        <taxon>Eukaryota</taxon>
        <taxon>Viridiplantae</taxon>
        <taxon>Chlorophyta</taxon>
        <taxon>core chlorophytes</taxon>
        <taxon>Chlorophyceae</taxon>
        <taxon>CS clade</taxon>
        <taxon>Chlamydomonadales</taxon>
        <taxon>Volvocaceae</taxon>
        <taxon>Volvox</taxon>
    </lineage>
</organism>
<dbReference type="PANTHER" id="PTHR31921">
    <property type="entry name" value="PROTEIN DPCD"/>
    <property type="match status" value="1"/>
</dbReference>